<evidence type="ECO:0000256" key="3">
    <source>
        <dbReference type="ARBA" id="ARBA00022989"/>
    </source>
</evidence>
<feature type="transmembrane region" description="Helical" evidence="5">
    <location>
        <begin position="368"/>
        <end position="388"/>
    </location>
</feature>
<dbReference type="PANTHER" id="PTHR43471:SF3">
    <property type="entry name" value="ABC TRANSPORTER PERMEASE PROTEIN NATB"/>
    <property type="match status" value="1"/>
</dbReference>
<dbReference type="GO" id="GO:0140359">
    <property type="term" value="F:ABC-type transporter activity"/>
    <property type="evidence" value="ECO:0007669"/>
    <property type="project" value="InterPro"/>
</dbReference>
<reference evidence="7 8" key="1">
    <citation type="journal article" date="2019" name="Nat. Microbiol.">
        <title>Mediterranean grassland soil C-N compound turnover is dependent on rainfall and depth, and is mediated by genomically divergent microorganisms.</title>
        <authorList>
            <person name="Diamond S."/>
            <person name="Andeer P.F."/>
            <person name="Li Z."/>
            <person name="Crits-Christoph A."/>
            <person name="Burstein D."/>
            <person name="Anantharaman K."/>
            <person name="Lane K.R."/>
            <person name="Thomas B.C."/>
            <person name="Pan C."/>
            <person name="Northen T.R."/>
            <person name="Banfield J.F."/>
        </authorList>
    </citation>
    <scope>NUCLEOTIDE SEQUENCE [LARGE SCALE GENOMIC DNA]</scope>
    <source>
        <strain evidence="7">NP_2</strain>
    </source>
</reference>
<feature type="transmembrane region" description="Helical" evidence="5">
    <location>
        <begin position="317"/>
        <end position="335"/>
    </location>
</feature>
<gene>
    <name evidence="7" type="ORF">E6G99_02795</name>
</gene>
<dbReference type="AlphaFoldDB" id="A0A537LMV0"/>
<evidence type="ECO:0000313" key="7">
    <source>
        <dbReference type="EMBL" id="TMJ09349.1"/>
    </source>
</evidence>
<protein>
    <submittedName>
        <fullName evidence="7">ABC transporter permease</fullName>
    </submittedName>
</protein>
<comment type="subcellular location">
    <subcellularLocation>
        <location evidence="1">Membrane</location>
        <topology evidence="1">Multi-pass membrane protein</topology>
    </subcellularLocation>
</comment>
<keyword evidence="3 5" id="KW-1133">Transmembrane helix</keyword>
<evidence type="ECO:0000313" key="8">
    <source>
        <dbReference type="Proteomes" id="UP000318661"/>
    </source>
</evidence>
<dbReference type="InterPro" id="IPR013525">
    <property type="entry name" value="ABC2_TM"/>
</dbReference>
<dbReference type="Pfam" id="PF12698">
    <property type="entry name" value="ABC2_membrane_3"/>
    <property type="match status" value="1"/>
</dbReference>
<evidence type="ECO:0000259" key="6">
    <source>
        <dbReference type="Pfam" id="PF12698"/>
    </source>
</evidence>
<proteinExistence type="predicted"/>
<feature type="transmembrane region" description="Helical" evidence="5">
    <location>
        <begin position="274"/>
        <end position="297"/>
    </location>
</feature>
<keyword evidence="4 5" id="KW-0472">Membrane</keyword>
<sequence length="403" mass="42799">MRASIGAAAAVFRKEMIETLRDRRTLVVALVLPVVLMPMVTLGVPYLAQRQREHREMAASRVAIVGAEFAPQLLDESVARGLIRLVGVADPIEALRHGRLDAVVEIPTNFATRVQTGSGQVTIVFDESEARSVAARQRLQDAVAGYAARLAEQRLLSHGLSRADLAVIQSTSRSVADQRRLGGTLLAGLLPFFIAIWAVLGGQHAALDTGAGERERLTLDTLLVTPTSRWVLTMGKFMAVTVASLGSVFVVIAVTLVSLRLGTAWGGLAELRKASVVISAGPALWILVVSTLLAAFLGAAQLALSLLARGIREAQQYFTPLYLVITLPAMAAPFLEGWDRSGWTYVAPGLGPMFAIRGLLLGDLPPTLLTATLGSTALFAGVSLLLAVRSLRHDPESPATAGP</sequence>
<dbReference type="GO" id="GO:0016020">
    <property type="term" value="C:membrane"/>
    <property type="evidence" value="ECO:0007669"/>
    <property type="project" value="UniProtKB-SubCell"/>
</dbReference>
<accession>A0A537LMV0</accession>
<keyword evidence="2 5" id="KW-0812">Transmembrane</keyword>
<evidence type="ECO:0000256" key="4">
    <source>
        <dbReference type="ARBA" id="ARBA00023136"/>
    </source>
</evidence>
<evidence type="ECO:0000256" key="2">
    <source>
        <dbReference type="ARBA" id="ARBA00022692"/>
    </source>
</evidence>
<feature type="domain" description="ABC-2 type transporter transmembrane" evidence="6">
    <location>
        <begin position="24"/>
        <end position="388"/>
    </location>
</feature>
<organism evidence="7 8">
    <name type="scientific">Candidatus Segetimicrobium genomatis</name>
    <dbReference type="NCBI Taxonomy" id="2569760"/>
    <lineage>
        <taxon>Bacteria</taxon>
        <taxon>Bacillati</taxon>
        <taxon>Candidatus Sysuimicrobiota</taxon>
        <taxon>Candidatus Sysuimicrobiia</taxon>
        <taxon>Candidatus Sysuimicrobiales</taxon>
        <taxon>Candidatus Segetimicrobiaceae</taxon>
        <taxon>Candidatus Segetimicrobium</taxon>
    </lineage>
</organism>
<dbReference type="EMBL" id="VBAJ01000057">
    <property type="protein sequence ID" value="TMJ09349.1"/>
    <property type="molecule type" value="Genomic_DNA"/>
</dbReference>
<feature type="transmembrane region" description="Helical" evidence="5">
    <location>
        <begin position="342"/>
        <end position="362"/>
    </location>
</feature>
<dbReference type="Proteomes" id="UP000318661">
    <property type="component" value="Unassembled WGS sequence"/>
</dbReference>
<feature type="transmembrane region" description="Helical" evidence="5">
    <location>
        <begin position="26"/>
        <end position="48"/>
    </location>
</feature>
<dbReference type="PANTHER" id="PTHR43471">
    <property type="entry name" value="ABC TRANSPORTER PERMEASE"/>
    <property type="match status" value="1"/>
</dbReference>
<name>A0A537LMV0_9BACT</name>
<feature type="transmembrane region" description="Helical" evidence="5">
    <location>
        <begin position="181"/>
        <end position="200"/>
    </location>
</feature>
<comment type="caution">
    <text evidence="7">The sequence shown here is derived from an EMBL/GenBank/DDBJ whole genome shotgun (WGS) entry which is preliminary data.</text>
</comment>
<evidence type="ECO:0000256" key="1">
    <source>
        <dbReference type="ARBA" id="ARBA00004141"/>
    </source>
</evidence>
<evidence type="ECO:0000256" key="5">
    <source>
        <dbReference type="SAM" id="Phobius"/>
    </source>
</evidence>
<feature type="transmembrane region" description="Helical" evidence="5">
    <location>
        <begin position="237"/>
        <end position="262"/>
    </location>
</feature>